<dbReference type="InterPro" id="IPR003137">
    <property type="entry name" value="PA_domain"/>
</dbReference>
<evidence type="ECO:0000256" key="3">
    <source>
        <dbReference type="ARBA" id="ARBA00022525"/>
    </source>
</evidence>
<keyword evidence="5" id="KW-0732">Signal</keyword>
<evidence type="ECO:0000256" key="5">
    <source>
        <dbReference type="ARBA" id="ARBA00022729"/>
    </source>
</evidence>
<comment type="caution">
    <text evidence="12">The sequence shown here is derived from an EMBL/GenBank/DDBJ whole genome shotgun (WGS) entry which is preliminary data.</text>
</comment>
<sequence>MIQSIEEEVLDGEKADVQYRYTLATNAIAMDVAFGDMEAISELDGVSCVYVAPTFTVDPLMSSASQMEEVAKVWDDLGYKGEGMVIAVLDSGIDTDHDAFSVAPENPRLTQTDVQNLRVDMHATTARYISPKMPFAFNYFDKTTRVDHNGGSDHGTHVSGICAGNDGKENGFRGVAPEAQIAVFKVMSDEGSGSYADILAGVEDAVRLGVDVINMSLGSTAGFTYVGESVPTYDDIYASVEKAGIFLAVAAGNSYSVAYGNNWGLDLALTDNPDTGTLASPGTTMSGTTVASVNNAFETGVGFMLDGQAYPYVDNAPTGVEGVHAFSELEEGDYQYVMVPGYGAAEDYEGLDVEGKIAVVSRGSISFNEKVGYANNAKAAAIIIYNNVSGTFYMSINTYYIPAVSVAKATGQALADAAVDGVGTLTIKKGTFQCVSGDGYRMSIFSSWGATPDLRLEPDITAVGGNVYSSLDNNTYGSSSGTSMACPNLAGCALLVRQYMKDKTSSNYVAFEGLTGYESNLLANTLLMNTAAQLQDEDGHTYSPRRQGAGLVQVEKAMSTTSYLTVDGMNRPKIELGDDADRRGAYTLTFNVTNFADTSVTFALDTQVMAESVLEQDGLSFIAEKPYDLTDLTSINYMTGKTVKVNANSTETVTIQLQLSNQAKAYLNENFANGMYVEGYVTLTPVGEGNNGVTLSLPYMGYYGDWAAPSIMDQGTYADGVDSMSSQYENCAFSGVIYPNEETGELENNSYFELGFNPYWEMQDSEHPDGVPFYADRISMTTQEAVQNGEQQGVFAISGLYVSLLRNAKTIRYAITDTETGDVYWQDTAFYVPKSYYMSSAGMCVPAVEPIVWYGTDANDNYLPDGTTVELPVHAELDYARGEQTWSMPITIDNSAPELVSLTTYQAGEKTMARLKARDNHYLAYILVQDMDTQEKIFETPVAEFQRGATTVVEFDVTGHTNLGVLLGDYAFNETVDESISLGEPASFGMAPAAMDLQVAETGSLTVYGAAAEDVSFTSEDESVATVDAAGVITAVKAGKTRICASYEDQTAYCVVTVTDAEQTGPVDPVPTNGDLAVRISSPEKACEGDFVTVTLDVIENKFGFAAGDLIFHYSDDVLNLVKVTVGDMLENAEVAVNAPFGTGGASVDSQTSKGTVKAAFANDTDIQGTGTLLSFLFEVADDTADQEAYMNLTVTDLYQIDLSSFDTTELCPEVSLTVESKPEVPGIPLPDIPSTKPEPGDSDEDTDIPFTDVKSGEWYAEAVAWAVKESITNGTSATTFGPNADCTRGEVVTFLWRAAGCPAPQSDTSAFEDVKADTYYTDAVQWAVEQGITNGTSATTFSPDATVTRGEFVTFLYRYAGSPATSGTNRFSDVQAGAYYYDAVLWAAESGVTQGVTATAFAPNATCTRSQTVTFLYRAQAE</sequence>
<dbReference type="Pfam" id="PF02368">
    <property type="entry name" value="Big_2"/>
    <property type="match status" value="1"/>
</dbReference>
<feature type="active site" description="Charge relay system" evidence="9">
    <location>
        <position position="90"/>
    </location>
</feature>
<evidence type="ECO:0000256" key="8">
    <source>
        <dbReference type="ARBA" id="ARBA00022825"/>
    </source>
</evidence>
<feature type="active site" description="Charge relay system" evidence="9">
    <location>
        <position position="483"/>
    </location>
</feature>
<dbReference type="SUPFAM" id="SSF49373">
    <property type="entry name" value="Invasin/intimin cell-adhesion fragments"/>
    <property type="match status" value="1"/>
</dbReference>
<evidence type="ECO:0000313" key="13">
    <source>
        <dbReference type="Proteomes" id="UP001464378"/>
    </source>
</evidence>
<dbReference type="PROSITE" id="PS00136">
    <property type="entry name" value="SUBTILASE_ASP"/>
    <property type="match status" value="1"/>
</dbReference>
<evidence type="ECO:0000259" key="11">
    <source>
        <dbReference type="PROSITE" id="PS51272"/>
    </source>
</evidence>
<dbReference type="InterPro" id="IPR023827">
    <property type="entry name" value="Peptidase_S8_Asp-AS"/>
</dbReference>
<dbReference type="RefSeq" id="WP_349231438.1">
    <property type="nucleotide sequence ID" value="NZ_JBBMFK010000008.1"/>
</dbReference>
<dbReference type="Proteomes" id="UP001464378">
    <property type="component" value="Unassembled WGS sequence"/>
</dbReference>
<keyword evidence="8 9" id="KW-0720">Serine protease</keyword>
<comment type="similarity">
    <text evidence="1 9">Belongs to the peptidase S8 family.</text>
</comment>
<dbReference type="PRINTS" id="PR00723">
    <property type="entry name" value="SUBTILISIN"/>
</dbReference>
<dbReference type="InterPro" id="IPR001119">
    <property type="entry name" value="SLH_dom"/>
</dbReference>
<dbReference type="Pfam" id="PF06280">
    <property type="entry name" value="fn3_5"/>
    <property type="match status" value="1"/>
</dbReference>
<dbReference type="InterPro" id="IPR015500">
    <property type="entry name" value="Peptidase_S8_subtilisin-rel"/>
</dbReference>
<dbReference type="InterPro" id="IPR008965">
    <property type="entry name" value="CBM2/CBM3_carb-bd_dom_sf"/>
</dbReference>
<dbReference type="InterPro" id="IPR046450">
    <property type="entry name" value="PA_dom_sf"/>
</dbReference>
<evidence type="ECO:0000256" key="7">
    <source>
        <dbReference type="ARBA" id="ARBA00022801"/>
    </source>
</evidence>
<evidence type="ECO:0000256" key="2">
    <source>
        <dbReference type="ARBA" id="ARBA00022512"/>
    </source>
</evidence>
<gene>
    <name evidence="12" type="ORF">WMO64_06500</name>
</gene>
<dbReference type="Gene3D" id="2.60.40.680">
    <property type="match status" value="1"/>
</dbReference>
<dbReference type="InterPro" id="IPR000209">
    <property type="entry name" value="Peptidase_S8/S53_dom"/>
</dbReference>
<feature type="domain" description="SLH" evidence="11">
    <location>
        <begin position="1247"/>
        <end position="1307"/>
    </location>
</feature>
<organism evidence="12 13">
    <name type="scientific">Pseudoflavonifractor intestinihominis</name>
    <dbReference type="NCBI Taxonomy" id="3133171"/>
    <lineage>
        <taxon>Bacteria</taxon>
        <taxon>Bacillati</taxon>
        <taxon>Bacillota</taxon>
        <taxon>Clostridia</taxon>
        <taxon>Eubacteriales</taxon>
        <taxon>Oscillospiraceae</taxon>
        <taxon>Pseudoflavonifractor</taxon>
    </lineage>
</organism>
<keyword evidence="2" id="KW-0134">Cell wall</keyword>
<dbReference type="CDD" id="cd07475">
    <property type="entry name" value="Peptidases_S8_C5a_Peptidase"/>
    <property type="match status" value="1"/>
</dbReference>
<keyword evidence="3" id="KW-0964">Secreted</keyword>
<evidence type="ECO:0000256" key="9">
    <source>
        <dbReference type="PROSITE-ProRule" id="PRU01240"/>
    </source>
</evidence>
<evidence type="ECO:0000256" key="10">
    <source>
        <dbReference type="SAM" id="MobiDB-lite"/>
    </source>
</evidence>
<dbReference type="Gene3D" id="2.60.40.1710">
    <property type="entry name" value="Subtilisin-like superfamily"/>
    <property type="match status" value="1"/>
</dbReference>
<dbReference type="InterPro" id="IPR010435">
    <property type="entry name" value="C5a/SBT2-like_Fn3"/>
</dbReference>
<dbReference type="PROSITE" id="PS51272">
    <property type="entry name" value="SLH"/>
    <property type="match status" value="3"/>
</dbReference>
<evidence type="ECO:0000313" key="12">
    <source>
        <dbReference type="EMBL" id="MEQ2443115.1"/>
    </source>
</evidence>
<feature type="region of interest" description="Disordered" evidence="10">
    <location>
        <begin position="1222"/>
        <end position="1248"/>
    </location>
</feature>
<evidence type="ECO:0000256" key="4">
    <source>
        <dbReference type="ARBA" id="ARBA00022670"/>
    </source>
</evidence>
<proteinExistence type="inferred from homology"/>
<dbReference type="Gene3D" id="3.40.50.200">
    <property type="entry name" value="Peptidase S8/S53 domain"/>
    <property type="match status" value="1"/>
</dbReference>
<dbReference type="SUPFAM" id="SSF52743">
    <property type="entry name" value="Subtilisin-like"/>
    <property type="match status" value="1"/>
</dbReference>
<dbReference type="InterPro" id="IPR034216">
    <property type="entry name" value="C5a_Peptidase"/>
</dbReference>
<dbReference type="InterPro" id="IPR008964">
    <property type="entry name" value="Invasin/intimin_cell_adhesion"/>
</dbReference>
<dbReference type="InterPro" id="IPR003343">
    <property type="entry name" value="Big_2"/>
</dbReference>
<accession>A0ABV1E8R3</accession>
<dbReference type="InterPro" id="IPR036852">
    <property type="entry name" value="Peptidase_S8/S53_dom_sf"/>
</dbReference>
<dbReference type="EMBL" id="JBBMFK010000008">
    <property type="protein sequence ID" value="MEQ2443115.1"/>
    <property type="molecule type" value="Genomic_DNA"/>
</dbReference>
<keyword evidence="13" id="KW-1185">Reference proteome</keyword>
<feature type="domain" description="SLH" evidence="11">
    <location>
        <begin position="1308"/>
        <end position="1371"/>
    </location>
</feature>
<dbReference type="Gene3D" id="2.60.40.1080">
    <property type="match status" value="1"/>
</dbReference>
<dbReference type="Pfam" id="PF00082">
    <property type="entry name" value="Peptidase_S8"/>
    <property type="match status" value="1"/>
</dbReference>
<dbReference type="PANTHER" id="PTHR43806">
    <property type="entry name" value="PEPTIDASE S8"/>
    <property type="match status" value="1"/>
</dbReference>
<keyword evidence="4 9" id="KW-0645">Protease</keyword>
<dbReference type="PROSITE" id="PS51892">
    <property type="entry name" value="SUBTILASE"/>
    <property type="match status" value="1"/>
</dbReference>
<dbReference type="SUPFAM" id="SSF52025">
    <property type="entry name" value="PA domain"/>
    <property type="match status" value="1"/>
</dbReference>
<feature type="active site" description="Charge relay system" evidence="9">
    <location>
        <position position="154"/>
    </location>
</feature>
<evidence type="ECO:0000256" key="1">
    <source>
        <dbReference type="ARBA" id="ARBA00011073"/>
    </source>
</evidence>
<keyword evidence="6" id="KW-0677">Repeat</keyword>
<name>A0ABV1E8R3_9FIRM</name>
<dbReference type="PANTHER" id="PTHR43806:SF11">
    <property type="entry name" value="CEREVISIN-RELATED"/>
    <property type="match status" value="1"/>
</dbReference>
<feature type="domain" description="SLH" evidence="11">
    <location>
        <begin position="1372"/>
        <end position="1423"/>
    </location>
</feature>
<dbReference type="Pfam" id="PF00395">
    <property type="entry name" value="SLH"/>
    <property type="match status" value="3"/>
</dbReference>
<dbReference type="Gene3D" id="3.50.30.30">
    <property type="match status" value="1"/>
</dbReference>
<dbReference type="SUPFAM" id="SSF49384">
    <property type="entry name" value="Carbohydrate-binding domain"/>
    <property type="match status" value="1"/>
</dbReference>
<dbReference type="SMART" id="SM00635">
    <property type="entry name" value="BID_2"/>
    <property type="match status" value="1"/>
</dbReference>
<protein>
    <submittedName>
        <fullName evidence="12">S8 family serine peptidase</fullName>
    </submittedName>
</protein>
<evidence type="ECO:0000256" key="6">
    <source>
        <dbReference type="ARBA" id="ARBA00022737"/>
    </source>
</evidence>
<reference evidence="12 13" key="1">
    <citation type="submission" date="2024-03" db="EMBL/GenBank/DDBJ databases">
        <title>Human intestinal bacterial collection.</title>
        <authorList>
            <person name="Pauvert C."/>
            <person name="Hitch T.C.A."/>
            <person name="Clavel T."/>
        </authorList>
    </citation>
    <scope>NUCLEOTIDE SEQUENCE [LARGE SCALE GENOMIC DNA]</scope>
    <source>
        <strain evidence="12 13">CLA-AP-H29</strain>
    </source>
</reference>
<dbReference type="InterPro" id="IPR050131">
    <property type="entry name" value="Peptidase_S8_subtilisin-like"/>
</dbReference>
<dbReference type="Pfam" id="PF02225">
    <property type="entry name" value="PA"/>
    <property type="match status" value="1"/>
</dbReference>
<keyword evidence="7 9" id="KW-0378">Hydrolase</keyword>